<dbReference type="EMBL" id="JAPDFW010000053">
    <property type="protein sequence ID" value="KAJ5078436.1"/>
    <property type="molecule type" value="Genomic_DNA"/>
</dbReference>
<organism evidence="22 23">
    <name type="scientific">Anaeramoeba ignava</name>
    <name type="common">Anaerobic marine amoeba</name>
    <dbReference type="NCBI Taxonomy" id="1746090"/>
    <lineage>
        <taxon>Eukaryota</taxon>
        <taxon>Metamonada</taxon>
        <taxon>Anaeramoebidae</taxon>
        <taxon>Anaeramoeba</taxon>
    </lineage>
</organism>
<evidence type="ECO:0000313" key="22">
    <source>
        <dbReference type="EMBL" id="KAJ5078436.1"/>
    </source>
</evidence>
<evidence type="ECO:0000256" key="11">
    <source>
        <dbReference type="ARBA" id="ARBA00022808"/>
    </source>
</evidence>
<keyword evidence="14" id="KW-0206">Cytoskeleton</keyword>
<keyword evidence="9" id="KW-0963">Cytoplasm</keyword>
<dbReference type="InterPro" id="IPR004227">
    <property type="entry name" value="Formiminotransferase_cat"/>
</dbReference>
<evidence type="ECO:0000313" key="23">
    <source>
        <dbReference type="Proteomes" id="UP001149090"/>
    </source>
</evidence>
<dbReference type="OMA" id="TYGKRQW"/>
<gene>
    <name evidence="22" type="ORF">M0811_04761</name>
</gene>
<evidence type="ECO:0000256" key="2">
    <source>
        <dbReference type="ARBA" id="ARBA00004555"/>
    </source>
</evidence>
<dbReference type="GO" id="GO:0030409">
    <property type="term" value="F:glutamate formimidoyltransferase activity"/>
    <property type="evidence" value="ECO:0007669"/>
    <property type="project" value="UniProtKB-EC"/>
</dbReference>
<dbReference type="Proteomes" id="UP001149090">
    <property type="component" value="Unassembled WGS sequence"/>
</dbReference>
<dbReference type="GO" id="GO:0005814">
    <property type="term" value="C:centriole"/>
    <property type="evidence" value="ECO:0007669"/>
    <property type="project" value="UniProtKB-SubCell"/>
</dbReference>
<dbReference type="InterPro" id="IPR022384">
    <property type="entry name" value="FormiminoTrfase_cat_dom_sf"/>
</dbReference>
<dbReference type="Gene3D" id="1.20.120.680">
    <property type="entry name" value="Formiminotetrahydrofolate cyclodeaminase monomer, up-and-down helical bundle"/>
    <property type="match status" value="1"/>
</dbReference>
<evidence type="ECO:0000256" key="3">
    <source>
        <dbReference type="ARBA" id="ARBA00005082"/>
    </source>
</evidence>
<evidence type="ECO:0000256" key="12">
    <source>
        <dbReference type="ARBA" id="ARBA00022954"/>
    </source>
</evidence>
<keyword evidence="11" id="KW-0369">Histidine metabolism</keyword>
<evidence type="ECO:0000259" key="21">
    <source>
        <dbReference type="SMART" id="SM01222"/>
    </source>
</evidence>
<comment type="subcellular location">
    <subcellularLocation>
        <location evidence="1">Cytoplasm</location>
        <location evidence="1">Cytoskeleton</location>
        <location evidence="1">Microtubule organizing center</location>
        <location evidence="1">Centrosome</location>
        <location evidence="1">Centriole</location>
    </subcellularLocation>
    <subcellularLocation>
        <location evidence="2">Golgi apparatus</location>
    </subcellularLocation>
</comment>
<evidence type="ECO:0000256" key="8">
    <source>
        <dbReference type="ARBA" id="ARBA00017787"/>
    </source>
</evidence>
<feature type="domain" description="Formiminotransferase C-terminal subdomain" evidence="20">
    <location>
        <begin position="176"/>
        <end position="336"/>
    </location>
</feature>
<evidence type="ECO:0000256" key="17">
    <source>
        <dbReference type="ARBA" id="ARBA00025506"/>
    </source>
</evidence>
<evidence type="ECO:0000256" key="19">
    <source>
        <dbReference type="ARBA" id="ARBA00030029"/>
    </source>
</evidence>
<evidence type="ECO:0000256" key="10">
    <source>
        <dbReference type="ARBA" id="ARBA00022679"/>
    </source>
</evidence>
<comment type="similarity">
    <text evidence="4">In the N-terminal section; belongs to the formiminotransferase family.</text>
</comment>
<dbReference type="PANTHER" id="PTHR12234:SF0">
    <property type="entry name" value="FORMIMIDOYLTRANSFERASE-CYCLODEAMINASE"/>
    <property type="match status" value="1"/>
</dbReference>
<dbReference type="InterPro" id="IPR051623">
    <property type="entry name" value="FTCD"/>
</dbReference>
<evidence type="ECO:0000256" key="9">
    <source>
        <dbReference type="ARBA" id="ARBA00022490"/>
    </source>
</evidence>
<dbReference type="SUPFAM" id="SSF101262">
    <property type="entry name" value="Methenyltetrahydrofolate cyclohydrolase-like"/>
    <property type="match status" value="1"/>
</dbReference>
<evidence type="ECO:0000256" key="7">
    <source>
        <dbReference type="ARBA" id="ARBA00012998"/>
    </source>
</evidence>
<comment type="caution">
    <text evidence="22">The sequence shown here is derived from an EMBL/GenBank/DDBJ whole genome shotgun (WGS) entry which is preliminary data.</text>
</comment>
<evidence type="ECO:0000256" key="1">
    <source>
        <dbReference type="ARBA" id="ARBA00004114"/>
    </source>
</evidence>
<dbReference type="GO" id="GO:0006547">
    <property type="term" value="P:L-histidine metabolic process"/>
    <property type="evidence" value="ECO:0007669"/>
    <property type="project" value="UniProtKB-KW"/>
</dbReference>
<dbReference type="GO" id="GO:0005794">
    <property type="term" value="C:Golgi apparatus"/>
    <property type="evidence" value="ECO:0007669"/>
    <property type="project" value="UniProtKB-SubCell"/>
</dbReference>
<dbReference type="EC" id="4.3.1.4" evidence="7"/>
<dbReference type="InterPro" id="IPR013802">
    <property type="entry name" value="Formiminotransferase_C"/>
</dbReference>
<comment type="subunit">
    <text evidence="18">Homooctamer, including four polyglutamate binding sites. The subunits are arranged as a tetramer of dimers, and form a planar ring-shaped structure.</text>
</comment>
<dbReference type="InterPro" id="IPR037064">
    <property type="entry name" value="Formiminotransferase_N_sf"/>
</dbReference>
<dbReference type="InterPro" id="IPR036178">
    <property type="entry name" value="Formintransfe-cycloase-like_sf"/>
</dbReference>
<keyword evidence="15" id="KW-0456">Lyase</keyword>
<accession>A0A9Q0LTI7</accession>
<dbReference type="OrthoDB" id="48036at2759"/>
<evidence type="ECO:0000259" key="20">
    <source>
        <dbReference type="SMART" id="SM01221"/>
    </source>
</evidence>
<name>A0A9Q0LTI7_ANAIG</name>
<dbReference type="Gene3D" id="3.30.990.10">
    <property type="entry name" value="Formiminotransferase, N-terminal subdomain"/>
    <property type="match status" value="1"/>
</dbReference>
<evidence type="ECO:0000256" key="14">
    <source>
        <dbReference type="ARBA" id="ARBA00023212"/>
    </source>
</evidence>
<protein>
    <recommendedName>
        <fullName evidence="8">Formimidoyltransferase-cyclodeaminase</fullName>
        <ecNumber evidence="6">2.1.2.5</ecNumber>
        <ecNumber evidence="7">4.3.1.4</ecNumber>
    </recommendedName>
    <alternativeName>
        <fullName evidence="19">Formiminotransferase-cyclodeaminase</fullName>
    </alternativeName>
</protein>
<dbReference type="InterPro" id="IPR007044">
    <property type="entry name" value="Cyclodeamin/CycHdrlase"/>
</dbReference>
<dbReference type="PANTHER" id="PTHR12234">
    <property type="entry name" value="FORMIMINOTRANSFERASE-CYCLODEAMINASE"/>
    <property type="match status" value="1"/>
</dbReference>
<evidence type="ECO:0000256" key="5">
    <source>
        <dbReference type="ARBA" id="ARBA00010825"/>
    </source>
</evidence>
<evidence type="ECO:0000256" key="13">
    <source>
        <dbReference type="ARBA" id="ARBA00023034"/>
    </source>
</evidence>
<keyword evidence="23" id="KW-1185">Reference proteome</keyword>
<dbReference type="Pfam" id="PF04961">
    <property type="entry name" value="FTCD_C"/>
    <property type="match status" value="1"/>
</dbReference>
<dbReference type="GO" id="GO:0005542">
    <property type="term" value="F:folic acid binding"/>
    <property type="evidence" value="ECO:0007669"/>
    <property type="project" value="UniProtKB-KW"/>
</dbReference>
<keyword evidence="16" id="KW-0511">Multifunctional enzyme</keyword>
<keyword evidence="10" id="KW-0808">Transferase</keyword>
<keyword evidence="13" id="KW-0333">Golgi apparatus</keyword>
<dbReference type="AlphaFoldDB" id="A0A9Q0LTI7"/>
<comment type="pathway">
    <text evidence="3">Amino-acid degradation; L-histidine degradation into L-glutamate; L-glutamate from N-formimidoyl-L-glutamate (transferase route): step 1/1.</text>
</comment>
<sequence length="555" mass="61943">MQKIIECVPNFSEGKSKSIIDEILSEIKSESQVELLDSDMGADTNRTVVTFVGSPENVINAAFKAISKASQIIDMSKHHGTHSRIGATDVCPIIPVKNVTMEECVEFAKRLGERVGNELKIPVYLYEKAATSPDRVNLATIRAGEYEGLEQKLKDPKWKPDYGEPIFNPRAGATIIAYNVNLNTKDLAIGRDIIFDLREYGRAKRDDKGEIIRDDNGKALTIPGRLKAVKGGVWYVEKYQRCQITMNLVNFHITSMHQAVDEIEIEAHKRGCRVTGSEIIGVVPLEAILEAGLHYLKKQGKSQGVSEEDIVECAIQSLGLSDVVPFDPKEKIIEYKLAQSKSGNQWMNKPIRTFMNDLSSDSFLGGGSVSALLGALSSSLFTMVANLTVGKKGYEKNWEKMNEIAIQGQKFKDWFLEQIDEDISAFNQVISSRRLPQKTDSEKEKRKKEVEQATKNAVLVPFSVLKKASEIVDFIAVALENGNVNALSDCGVSAMCLYSASWGVYYNILINIQYIDDSVWVNDIKPQADDLLKSLEEKVFKIQKDCKTKLEKKEN</sequence>
<dbReference type="SMART" id="SM01222">
    <property type="entry name" value="FTCD_N"/>
    <property type="match status" value="1"/>
</dbReference>
<dbReference type="SMART" id="SM01221">
    <property type="entry name" value="FTCD"/>
    <property type="match status" value="1"/>
</dbReference>
<evidence type="ECO:0000256" key="4">
    <source>
        <dbReference type="ARBA" id="ARBA00008297"/>
    </source>
</evidence>
<dbReference type="InterPro" id="IPR037070">
    <property type="entry name" value="Formiminotransferase_C_sf"/>
</dbReference>
<keyword evidence="12" id="KW-0290">Folate-binding</keyword>
<dbReference type="GO" id="GO:0030412">
    <property type="term" value="F:formimidoyltetrahydrofolate cyclodeaminase activity"/>
    <property type="evidence" value="ECO:0007669"/>
    <property type="project" value="UniProtKB-EC"/>
</dbReference>
<dbReference type="EC" id="2.1.2.5" evidence="6"/>
<dbReference type="InterPro" id="IPR012886">
    <property type="entry name" value="Formiminotransferase_N"/>
</dbReference>
<proteinExistence type="inferred from homology"/>
<evidence type="ECO:0000256" key="16">
    <source>
        <dbReference type="ARBA" id="ARBA00023268"/>
    </source>
</evidence>
<comment type="function">
    <text evidence="17">Folate-dependent enzyme, that displays both transferase and deaminase activity. Serves to channel one-carbon units from formiminoglutamate to the folate pool.</text>
</comment>
<dbReference type="Gene3D" id="3.30.70.670">
    <property type="entry name" value="Formiminotransferase, C-terminal subdomain"/>
    <property type="match status" value="1"/>
</dbReference>
<evidence type="ECO:0000256" key="15">
    <source>
        <dbReference type="ARBA" id="ARBA00023239"/>
    </source>
</evidence>
<evidence type="ECO:0000256" key="18">
    <source>
        <dbReference type="ARBA" id="ARBA00025915"/>
    </source>
</evidence>
<dbReference type="NCBIfam" id="TIGR02024">
    <property type="entry name" value="FtcD"/>
    <property type="match status" value="1"/>
</dbReference>
<dbReference type="Pfam" id="PF07837">
    <property type="entry name" value="FTCD_N"/>
    <property type="match status" value="1"/>
</dbReference>
<comment type="similarity">
    <text evidence="5">In the C-terminal section; belongs to the cyclodeaminase/cyclohydrolase family.</text>
</comment>
<evidence type="ECO:0000256" key="6">
    <source>
        <dbReference type="ARBA" id="ARBA00012252"/>
    </source>
</evidence>
<reference evidence="22" key="1">
    <citation type="submission" date="2022-10" db="EMBL/GenBank/DDBJ databases">
        <title>Novel sulphate-reducing endosymbionts in the free-living metamonad Anaeramoeba.</title>
        <authorList>
            <person name="Jerlstrom-Hultqvist J."/>
            <person name="Cepicka I."/>
            <person name="Gallot-Lavallee L."/>
            <person name="Salas-Leiva D."/>
            <person name="Curtis B.A."/>
            <person name="Zahonova K."/>
            <person name="Pipaliya S."/>
            <person name="Dacks J."/>
            <person name="Roger A.J."/>
        </authorList>
    </citation>
    <scope>NUCLEOTIDE SEQUENCE</scope>
    <source>
        <strain evidence="22">BMAN</strain>
    </source>
</reference>
<dbReference type="SUPFAM" id="SSF55116">
    <property type="entry name" value="Formiminotransferase domain of formiminotransferase-cyclodeaminase"/>
    <property type="match status" value="2"/>
</dbReference>
<feature type="domain" description="Formiminotransferase N-terminal subdomain" evidence="21">
    <location>
        <begin position="3"/>
        <end position="179"/>
    </location>
</feature>